<gene>
    <name evidence="1" type="ORF">KDA27_00925</name>
</gene>
<reference evidence="1" key="2">
    <citation type="journal article" date="2021" name="Microbiome">
        <title>Successional dynamics and alternative stable states in a saline activated sludge microbial community over 9 years.</title>
        <authorList>
            <person name="Wang Y."/>
            <person name="Ye J."/>
            <person name="Ju F."/>
            <person name="Liu L."/>
            <person name="Boyd J.A."/>
            <person name="Deng Y."/>
            <person name="Parks D.H."/>
            <person name="Jiang X."/>
            <person name="Yin X."/>
            <person name="Woodcroft B.J."/>
            <person name="Tyson G.W."/>
            <person name="Hugenholtz P."/>
            <person name="Polz M.F."/>
            <person name="Zhang T."/>
        </authorList>
    </citation>
    <scope>NUCLEOTIDE SEQUENCE</scope>
    <source>
        <strain evidence="1">HKST-UBA02</strain>
    </source>
</reference>
<comment type="caution">
    <text evidence="1">The sequence shown here is derived from an EMBL/GenBank/DDBJ whole genome shotgun (WGS) entry which is preliminary data.</text>
</comment>
<sequence length="215" mass="23168">MAPLSRTLVGPDRAGPAIRAVLALAACTALSACGIFDTRTPEAPEGPIIEFITPVDRESIVLTNLEVTLEAKEITNYERSIYDDGTGEFYYLPPPADEADFLANFPDGYDRADELNVVTANLSTDADLQVTWGTPSEPVPGEEEGVTIIRNLEYQFVFVSGEEAKIYSGTCNLFFKEGGTDGYALSGIEDLGGSVDNWTRLRLNRSDVMGTGGSP</sequence>
<organism evidence="1 2">
    <name type="scientific">Eiseniibacteriota bacterium</name>
    <dbReference type="NCBI Taxonomy" id="2212470"/>
    <lineage>
        <taxon>Bacteria</taxon>
        <taxon>Candidatus Eiseniibacteriota</taxon>
    </lineage>
</organism>
<name>A0A956NB20_UNCEI</name>
<accession>A0A956NB20</accession>
<evidence type="ECO:0000313" key="2">
    <source>
        <dbReference type="Proteomes" id="UP000739538"/>
    </source>
</evidence>
<protein>
    <submittedName>
        <fullName evidence="1">Uncharacterized protein</fullName>
    </submittedName>
</protein>
<evidence type="ECO:0000313" key="1">
    <source>
        <dbReference type="EMBL" id="MCA9754335.1"/>
    </source>
</evidence>
<dbReference type="Proteomes" id="UP000739538">
    <property type="component" value="Unassembled WGS sequence"/>
</dbReference>
<reference evidence="1" key="1">
    <citation type="submission" date="2020-04" db="EMBL/GenBank/DDBJ databases">
        <authorList>
            <person name="Zhang T."/>
        </authorList>
    </citation>
    <scope>NUCLEOTIDE SEQUENCE</scope>
    <source>
        <strain evidence="1">HKST-UBA02</strain>
    </source>
</reference>
<dbReference type="PROSITE" id="PS51257">
    <property type="entry name" value="PROKAR_LIPOPROTEIN"/>
    <property type="match status" value="1"/>
</dbReference>
<proteinExistence type="predicted"/>
<dbReference type="AlphaFoldDB" id="A0A956NB20"/>
<dbReference type="EMBL" id="JAGQHS010000002">
    <property type="protein sequence ID" value="MCA9754335.1"/>
    <property type="molecule type" value="Genomic_DNA"/>
</dbReference>